<dbReference type="Gene3D" id="1.20.120.720">
    <property type="entry name" value="Myosin VI head, motor domain, U50 subdomain"/>
    <property type="match status" value="1"/>
</dbReference>
<dbReference type="PANTHER" id="PTHR22692">
    <property type="entry name" value="MYOSIN VII, XV"/>
    <property type="match status" value="1"/>
</dbReference>
<dbReference type="InterPro" id="IPR001452">
    <property type="entry name" value="SH3_domain"/>
</dbReference>
<dbReference type="Gene3D" id="1.25.40.530">
    <property type="entry name" value="MyTH4 domain"/>
    <property type="match status" value="3"/>
</dbReference>
<dbReference type="InterPro" id="IPR011993">
    <property type="entry name" value="PH-like_dom_sf"/>
</dbReference>
<feature type="binding site" evidence="12">
    <location>
        <begin position="156"/>
        <end position="163"/>
    </location>
    <ligand>
        <name>ATP</name>
        <dbReference type="ChEBI" id="CHEBI:30616"/>
    </ligand>
</feature>
<comment type="subcellular location">
    <subcellularLocation>
        <location evidence="1">Cytoplasm</location>
    </subcellularLocation>
</comment>
<dbReference type="InterPro" id="IPR014352">
    <property type="entry name" value="FERM/acyl-CoA-bd_prot_sf"/>
</dbReference>
<dbReference type="SUPFAM" id="SSF47031">
    <property type="entry name" value="Second domain of FERM"/>
    <property type="match status" value="2"/>
</dbReference>
<dbReference type="InterPro" id="IPR041793">
    <property type="entry name" value="MyoVII_FERM_C1"/>
</dbReference>
<reference evidence="19" key="2">
    <citation type="submission" date="2025-09" db="UniProtKB">
        <authorList>
            <consortium name="Ensembl"/>
        </authorList>
    </citation>
    <scope>IDENTIFICATION</scope>
</reference>
<evidence type="ECO:0000313" key="19">
    <source>
        <dbReference type="Ensembl" id="ENSOTSP00005042378.2"/>
    </source>
</evidence>
<dbReference type="PROSITE" id="PS50096">
    <property type="entry name" value="IQ"/>
    <property type="match status" value="4"/>
</dbReference>
<dbReference type="PROSITE" id="PS51456">
    <property type="entry name" value="MYOSIN_MOTOR"/>
    <property type="match status" value="1"/>
</dbReference>
<dbReference type="FunFam" id="1.10.10.820:FF:000001">
    <property type="entry name" value="Myosin heavy chain"/>
    <property type="match status" value="1"/>
</dbReference>
<keyword evidence="6 12" id="KW-0547">Nucleotide-binding</keyword>
<dbReference type="SMART" id="SM00326">
    <property type="entry name" value="SH3"/>
    <property type="match status" value="1"/>
</dbReference>
<dbReference type="Gene3D" id="2.30.30.40">
    <property type="entry name" value="SH3 Domains"/>
    <property type="match status" value="1"/>
</dbReference>
<evidence type="ECO:0000256" key="8">
    <source>
        <dbReference type="ARBA" id="ARBA00023123"/>
    </source>
</evidence>
<feature type="domain" description="FERM" evidence="16">
    <location>
        <begin position="1631"/>
        <end position="1956"/>
    </location>
</feature>
<evidence type="ECO:0000313" key="20">
    <source>
        <dbReference type="Proteomes" id="UP000694402"/>
    </source>
</evidence>
<dbReference type="InterPro" id="IPR019749">
    <property type="entry name" value="Band_41_domain"/>
</dbReference>
<dbReference type="GO" id="GO:0016459">
    <property type="term" value="C:myosin complex"/>
    <property type="evidence" value="ECO:0007669"/>
    <property type="project" value="UniProtKB-KW"/>
</dbReference>
<keyword evidence="20" id="KW-1185">Reference proteome</keyword>
<keyword evidence="9 12" id="KW-0505">Motor protein</keyword>
<dbReference type="Ensembl" id="ENSOTST00005046093.2">
    <property type="protein sequence ID" value="ENSOTSP00005042378.2"/>
    <property type="gene ID" value="ENSOTSG00005071929.1"/>
</dbReference>
<keyword evidence="4" id="KW-0963">Cytoplasm</keyword>
<keyword evidence="13" id="KW-0175">Coiled coil</keyword>
<dbReference type="GO" id="GO:0005524">
    <property type="term" value="F:ATP binding"/>
    <property type="evidence" value="ECO:0007669"/>
    <property type="project" value="UniProtKB-UniRule"/>
</dbReference>
<dbReference type="Pfam" id="PF07653">
    <property type="entry name" value="SH3_2"/>
    <property type="match status" value="1"/>
</dbReference>
<dbReference type="Gene3D" id="1.20.58.530">
    <property type="match status" value="1"/>
</dbReference>
<keyword evidence="7 12" id="KW-0067">ATP-binding</keyword>
<dbReference type="PROSITE" id="PS51016">
    <property type="entry name" value="MYTH4"/>
    <property type="match status" value="2"/>
</dbReference>
<dbReference type="Pfam" id="PF24123">
    <property type="entry name" value="Myosin_VII_N"/>
    <property type="match status" value="1"/>
</dbReference>
<reference evidence="19" key="1">
    <citation type="submission" date="2025-08" db="UniProtKB">
        <authorList>
            <consortium name="Ensembl"/>
        </authorList>
    </citation>
    <scope>IDENTIFICATION</scope>
</reference>
<feature type="domain" description="Myosin motor" evidence="18">
    <location>
        <begin position="63"/>
        <end position="737"/>
    </location>
</feature>
<dbReference type="InterPro" id="IPR036961">
    <property type="entry name" value="Kinesin_motor_dom_sf"/>
</dbReference>
<evidence type="ECO:0000256" key="7">
    <source>
        <dbReference type="ARBA" id="ARBA00022840"/>
    </source>
</evidence>
<protein>
    <submittedName>
        <fullName evidence="19">Uncharacterized protein</fullName>
    </submittedName>
</protein>
<sequence length="1956" mass="223750">MSIPPPPQGEWVWVDSGQGVAIGAEVKLTDTGKLQLFDDEGKEHEINKKKEDGFRPMHPTSVNGVDDMIRLGDLNEAGLLRNLLVRHKDGIIYTYTGSILVAVNPYQLLPLYTTEQVHLYTDRRLGELPPHVFAIADSCFFNMRRNKKDQCCVISGESGAGKTESTKLMLQFLAAVSGQHSWIEQQILEANPILEAFGNAKTIRNDNSSRFGKYIDINFTKGGAIEGAKIEQYLLEKSRVCRQAPEERNYHIFYCMLMGMPAEQKKILSLGNASEYNYLTMGNCTSCDGRDDIKEYTHFRSAMKILMFSENDSWEINKLLAAILHLGNVHFEATILNNLESCDVMTSHHFNMAVKLLEVSLSLASIPASHYMIMFASIMLCCSVFHQAIYGRLFVWVVGKINKAVFKSPPEDTTYVRQSIGLLDIFGFENFNKNSFEQLCINFANEQLQQFFVKHVFKLEQDEYARENIVWKHIEYNDNQRTLDVLANKSLNILALIDEESNFPKGTDTTMINKMNQVHGKGDVYVPPKNNHDTQFGIQHFAGVVHYDSKGFLEKNRDALSTDLIQLVEKSSNKMLKQAFQNELSSNGEIQQTVDAKKRAPTLSGQFRQSLDALMKTLTACQPYFIRCIKPNDFKKPMLFDRDLCMRQLRYSGMMETIRIRKAGYPIRYTFDEFLERYRVLLKSSLCDPKVVRRNVAVYIVVVDFHDTMLELERMKELNEKALLIQRVLRGYKYRRQFLRQRSSALVIQKNWRGYKGRKLYRLGFARLQAKVRARQLQHHYQQKRVAAVRLQAQTRGYLARKEWQRKRRAVILLQTNTRGMLARKQEELAALERQRRLNQVLQQKKEKEASTQSESITAQEMVDDIFGFLPNMVGGQEGQAPAGFKVKDLSNRCKEVDLDDLPMYSFSKFASMYFQGAATPTHVRQRLRQPLLYHEDEGDVVEGEEVSKPPTVQTISEEDEILVGEGPTLDRPMTALEKLHSIVGYAIVRRDLRDEIYCQICKQLQENGNRSSFYRGWILLSICLGIFPPTERFIKFLQSFIRFGPMGYAPYCAKRLRRTVANGVRGEPPSWLELEATKSKKPIAVSVTLMDSRTISLPVDSSSTSKEICQLLSEKVSLKDTFGFSLYVAIYEKVWSLGSGREHVMDAISQCEQEVKRKGGQEQHAPWRLYYRKEIFTPWHDCKEDSVSTDLIYRQIIRGLRFGEYKCDKDDDIVQLSAKHFYVQYGSDCSLDNAKTVVQDCINSSLLEAKTQDKWLQMVSTAHAQVTAGVKTEVVDYARQKWPLFFSRFFEATKLSGPALPKNKFIVAINWTGITFLDEKERRLLQLSYPEVTGVNTMREGKTFGQSVSLLTLKGDFSLNAVMAGNIAELVHMFLGGLRERSLYTVALQEVNQDDPTFLSFKKGELIVLIKDDELTVGRGWIKGKNERTGKTGAVPTDAILVLSLMFCASVCLSRQPIKDVNRQVISKNVAPERLWVKSREPIKQPLLKKLAGNSELILDLCLPILKYMGDYPTKQIQSPLELTDQIFGPATKDEALRDEIYCQIMKQMTSNNNRFSLEQGWQLLWLCCGLFPPSQSLLKHTQRFLESRRREPLAPDCLQRLQGSLRIEPRKLPPHQVEIDAIQQNSTQIFHKVHFPNDMEEIFEVNTSTRIRDLCQTISTKLQLVSSDGFSIFVKTPDKVLSLNDSDYFFDSLRQITDWSKKAKSVKEGGPMNMSYLVFFMRKLWFNVSPGRDLEADLIFHYPQELPKYLRGYHLCTKEDMVNIGALLFRVKFNNDKSQFVLIPKMLKDLVPNDMLKAMSATDWQKNIVAAYNKQASMTSEEASLAFLKVVCRWPTFGCAFFEVKQTSDPNFPDIVRIAISKQGVSIIHPKTKDVLATHPFNRIANWCSGSTYFHITVGNLVKGNKILCETSLVKTFITVFYVVGHLVVLDLSIHWVTWKLGDGGTGDLVVLTF</sequence>
<evidence type="ECO:0000259" key="15">
    <source>
        <dbReference type="PROSITE" id="PS50002"/>
    </source>
</evidence>
<evidence type="ECO:0000256" key="10">
    <source>
        <dbReference type="ARBA" id="ARBA00023203"/>
    </source>
</evidence>
<dbReference type="CDD" id="cd17092">
    <property type="entry name" value="FERM1_F1_Myosin-VII"/>
    <property type="match status" value="1"/>
</dbReference>
<dbReference type="SMART" id="SM00295">
    <property type="entry name" value="B41"/>
    <property type="match status" value="2"/>
</dbReference>
<dbReference type="SUPFAM" id="SSF54236">
    <property type="entry name" value="Ubiquitin-like"/>
    <property type="match status" value="2"/>
</dbReference>
<dbReference type="GO" id="GO:0005737">
    <property type="term" value="C:cytoplasm"/>
    <property type="evidence" value="ECO:0007669"/>
    <property type="project" value="UniProtKB-SubCell"/>
</dbReference>
<feature type="domain" description="MyTH4" evidence="17">
    <location>
        <begin position="1479"/>
        <end position="1625"/>
    </location>
</feature>
<keyword evidence="8 12" id="KW-0518">Myosin</keyword>
<dbReference type="Gene3D" id="1.20.5.190">
    <property type="match status" value="2"/>
</dbReference>
<evidence type="ECO:0000256" key="1">
    <source>
        <dbReference type="ARBA" id="ARBA00004496"/>
    </source>
</evidence>
<dbReference type="Proteomes" id="UP000694402">
    <property type="component" value="Unassembled WGS sequence"/>
</dbReference>
<dbReference type="CDD" id="cd14473">
    <property type="entry name" value="FERM_B-lobe"/>
    <property type="match status" value="2"/>
</dbReference>
<dbReference type="Pfam" id="PF21989">
    <property type="entry name" value="RA_2"/>
    <property type="match status" value="2"/>
</dbReference>
<keyword evidence="5" id="KW-0677">Repeat</keyword>
<feature type="domain" description="PID" evidence="14">
    <location>
        <begin position="1858"/>
        <end position="1887"/>
    </location>
</feature>
<dbReference type="CDD" id="cd13199">
    <property type="entry name" value="FERM_C2_MyoVII"/>
    <property type="match status" value="1"/>
</dbReference>
<dbReference type="InterPro" id="IPR001609">
    <property type="entry name" value="Myosin_head_motor_dom-like"/>
</dbReference>
<evidence type="ECO:0000259" key="14">
    <source>
        <dbReference type="PROSITE" id="PS01179"/>
    </source>
</evidence>
<feature type="domain" description="SH3" evidence="15">
    <location>
        <begin position="1381"/>
        <end position="1446"/>
    </location>
</feature>
<dbReference type="Gene3D" id="3.10.20.90">
    <property type="entry name" value="Phosphatidylinositol 3-kinase Catalytic Subunit, Chain A, domain 1"/>
    <property type="match status" value="2"/>
</dbReference>
<dbReference type="SUPFAM" id="SSF50729">
    <property type="entry name" value="PH domain-like"/>
    <property type="match status" value="1"/>
</dbReference>
<evidence type="ECO:0000256" key="2">
    <source>
        <dbReference type="ARBA" id="ARBA00008314"/>
    </source>
</evidence>
<dbReference type="InterPro" id="IPR051567">
    <property type="entry name" value="Unconventional_Myosin_ATPase"/>
</dbReference>
<evidence type="ECO:0000259" key="17">
    <source>
        <dbReference type="PROSITE" id="PS51016"/>
    </source>
</evidence>
<feature type="coiled-coil region" evidence="13">
    <location>
        <begin position="815"/>
        <end position="845"/>
    </location>
</feature>
<dbReference type="InterPro" id="IPR019748">
    <property type="entry name" value="FERM_central"/>
</dbReference>
<feature type="domain" description="FERM" evidence="16">
    <location>
        <begin position="1084"/>
        <end position="1383"/>
    </location>
</feature>
<dbReference type="CDD" id="cd13198">
    <property type="entry name" value="FERM_C1_MyoVII"/>
    <property type="match status" value="1"/>
</dbReference>
<dbReference type="PRINTS" id="PR00193">
    <property type="entry name" value="MYOSINHEAVY"/>
</dbReference>
<dbReference type="Pfam" id="PF00063">
    <property type="entry name" value="Myosin_head"/>
    <property type="match status" value="1"/>
</dbReference>
<dbReference type="SMART" id="SM00139">
    <property type="entry name" value="MyTH4"/>
    <property type="match status" value="2"/>
</dbReference>
<dbReference type="InterPro" id="IPR029071">
    <property type="entry name" value="Ubiquitin-like_domsf"/>
</dbReference>
<dbReference type="InterPro" id="IPR000299">
    <property type="entry name" value="FERM_domain"/>
</dbReference>
<dbReference type="Pfam" id="PF00612">
    <property type="entry name" value="IQ"/>
    <property type="match status" value="4"/>
</dbReference>
<organism evidence="19 20">
    <name type="scientific">Oncorhynchus tshawytscha</name>
    <name type="common">Chinook salmon</name>
    <name type="synonym">Salmo tshawytscha</name>
    <dbReference type="NCBI Taxonomy" id="74940"/>
    <lineage>
        <taxon>Eukaryota</taxon>
        <taxon>Metazoa</taxon>
        <taxon>Chordata</taxon>
        <taxon>Craniata</taxon>
        <taxon>Vertebrata</taxon>
        <taxon>Euteleostomi</taxon>
        <taxon>Actinopterygii</taxon>
        <taxon>Neopterygii</taxon>
        <taxon>Teleostei</taxon>
        <taxon>Protacanthopterygii</taxon>
        <taxon>Salmoniformes</taxon>
        <taxon>Salmonidae</taxon>
        <taxon>Salmoninae</taxon>
        <taxon>Oncorhynchus</taxon>
    </lineage>
</organism>
<keyword evidence="3 11" id="KW-0728">SH3 domain</keyword>
<evidence type="ECO:0000256" key="11">
    <source>
        <dbReference type="PROSITE-ProRule" id="PRU00192"/>
    </source>
</evidence>
<name>A0A8C8FYX8_ONCTS</name>
<feature type="region of interest" description="Actin-binding" evidence="12">
    <location>
        <begin position="611"/>
        <end position="633"/>
    </location>
</feature>
<dbReference type="InterPro" id="IPR035963">
    <property type="entry name" value="FERM_2"/>
</dbReference>
<dbReference type="PROSITE" id="PS01179">
    <property type="entry name" value="PID"/>
    <property type="match status" value="1"/>
</dbReference>
<evidence type="ECO:0000256" key="4">
    <source>
        <dbReference type="ARBA" id="ARBA00022490"/>
    </source>
</evidence>
<evidence type="ECO:0000259" key="18">
    <source>
        <dbReference type="PROSITE" id="PS51456"/>
    </source>
</evidence>
<dbReference type="InterPro" id="IPR000048">
    <property type="entry name" value="IQ_motif_EF-hand-BS"/>
</dbReference>
<dbReference type="InterPro" id="IPR000857">
    <property type="entry name" value="MyTH4_dom"/>
</dbReference>
<dbReference type="GeneTree" id="ENSGT00940000157247"/>
<dbReference type="CDD" id="cd17093">
    <property type="entry name" value="FERM2_F1_Myosin-VII"/>
    <property type="match status" value="1"/>
</dbReference>
<dbReference type="GO" id="GO:0120025">
    <property type="term" value="C:plasma membrane bounded cell projection"/>
    <property type="evidence" value="ECO:0007669"/>
    <property type="project" value="UniProtKB-ARBA"/>
</dbReference>
<dbReference type="GO" id="GO:0003779">
    <property type="term" value="F:actin binding"/>
    <property type="evidence" value="ECO:0007669"/>
    <property type="project" value="UniProtKB-KW"/>
</dbReference>
<evidence type="ECO:0000256" key="5">
    <source>
        <dbReference type="ARBA" id="ARBA00022737"/>
    </source>
</evidence>
<dbReference type="CDD" id="cd23767">
    <property type="entry name" value="IQCD"/>
    <property type="match status" value="1"/>
</dbReference>
<comment type="similarity">
    <text evidence="2 12">Belongs to the TRAFAC class myosin-kinesin ATPase superfamily. Myosin family.</text>
</comment>
<dbReference type="InterPro" id="IPR057130">
    <property type="entry name" value="Myosin_VII_N"/>
</dbReference>
<dbReference type="SMART" id="SM00015">
    <property type="entry name" value="IQ"/>
    <property type="match status" value="4"/>
</dbReference>
<dbReference type="CDD" id="cd01381">
    <property type="entry name" value="MYSc_Myo7"/>
    <property type="match status" value="1"/>
</dbReference>
<evidence type="ECO:0000256" key="9">
    <source>
        <dbReference type="ARBA" id="ARBA00023175"/>
    </source>
</evidence>
<evidence type="ECO:0000256" key="12">
    <source>
        <dbReference type="PROSITE-ProRule" id="PRU00782"/>
    </source>
</evidence>
<dbReference type="SMART" id="SM00242">
    <property type="entry name" value="MYSc"/>
    <property type="match status" value="1"/>
</dbReference>
<proteinExistence type="inferred from homology"/>
<dbReference type="InterPro" id="IPR041794">
    <property type="entry name" value="MyoVII_FERM_C2"/>
</dbReference>
<dbReference type="PANTHER" id="PTHR22692:SF24">
    <property type="entry name" value="MYOSIN VIIB"/>
    <property type="match status" value="1"/>
</dbReference>
<dbReference type="InterPro" id="IPR036028">
    <property type="entry name" value="SH3-like_dom_sf"/>
</dbReference>
<dbReference type="PROSITE" id="PS50002">
    <property type="entry name" value="SH3"/>
    <property type="match status" value="1"/>
</dbReference>
<dbReference type="PROSITE" id="PS50057">
    <property type="entry name" value="FERM_3"/>
    <property type="match status" value="2"/>
</dbReference>
<dbReference type="Gene3D" id="3.40.850.10">
    <property type="entry name" value="Kinesin motor domain"/>
    <property type="match status" value="1"/>
</dbReference>
<keyword evidence="10 12" id="KW-0009">Actin-binding</keyword>
<accession>A0A8C8FYX8</accession>
<dbReference type="InterPro" id="IPR036106">
    <property type="entry name" value="MYSc_Myo7"/>
</dbReference>
<dbReference type="Gene3D" id="2.30.29.30">
    <property type="entry name" value="Pleckstrin-homology domain (PH domain)/Phosphotyrosine-binding domain (PTB)"/>
    <property type="match status" value="2"/>
</dbReference>
<feature type="domain" description="MyTH4" evidence="17">
    <location>
        <begin position="923"/>
        <end position="1079"/>
    </location>
</feature>
<evidence type="ECO:0000256" key="3">
    <source>
        <dbReference type="ARBA" id="ARBA00022443"/>
    </source>
</evidence>
<dbReference type="Pfam" id="PF00373">
    <property type="entry name" value="FERM_M"/>
    <property type="match status" value="1"/>
</dbReference>
<evidence type="ECO:0000259" key="16">
    <source>
        <dbReference type="PROSITE" id="PS50057"/>
    </source>
</evidence>
<dbReference type="SUPFAM" id="SSF52540">
    <property type="entry name" value="P-loop containing nucleoside triphosphate hydrolases"/>
    <property type="match status" value="2"/>
</dbReference>
<dbReference type="SUPFAM" id="SSF50044">
    <property type="entry name" value="SH3-domain"/>
    <property type="match status" value="1"/>
</dbReference>
<dbReference type="GO" id="GO:0003774">
    <property type="term" value="F:cytoskeletal motor activity"/>
    <property type="evidence" value="ECO:0007669"/>
    <property type="project" value="UniProtKB-UniRule"/>
</dbReference>
<evidence type="ECO:0000256" key="6">
    <source>
        <dbReference type="ARBA" id="ARBA00022741"/>
    </source>
</evidence>
<dbReference type="InterPro" id="IPR006020">
    <property type="entry name" value="PTB/PI_dom"/>
</dbReference>
<dbReference type="Gene3D" id="1.10.10.820">
    <property type="match status" value="1"/>
</dbReference>
<dbReference type="Pfam" id="PF00784">
    <property type="entry name" value="MyTH4"/>
    <property type="match status" value="2"/>
</dbReference>
<dbReference type="Pfam" id="PF21998">
    <property type="entry name" value="FERM_C1_MyoVII"/>
    <property type="match status" value="1"/>
</dbReference>
<dbReference type="InterPro" id="IPR027417">
    <property type="entry name" value="P-loop_NTPase"/>
</dbReference>
<evidence type="ECO:0000256" key="13">
    <source>
        <dbReference type="SAM" id="Coils"/>
    </source>
</evidence>
<dbReference type="InterPro" id="IPR038185">
    <property type="entry name" value="MyTH4_dom_sf"/>
</dbReference>
<dbReference type="Gene3D" id="1.20.80.10">
    <property type="match status" value="2"/>
</dbReference>